<dbReference type="EMBL" id="FOHT01000025">
    <property type="protein sequence ID" value="SET83843.1"/>
    <property type="molecule type" value="Genomic_DNA"/>
</dbReference>
<dbReference type="SUPFAM" id="SSF56935">
    <property type="entry name" value="Porins"/>
    <property type="match status" value="1"/>
</dbReference>
<dbReference type="OrthoDB" id="1491239at2"/>
<evidence type="ECO:0008006" key="3">
    <source>
        <dbReference type="Google" id="ProtNLM"/>
    </source>
</evidence>
<evidence type="ECO:0000313" key="1">
    <source>
        <dbReference type="EMBL" id="SET83843.1"/>
    </source>
</evidence>
<accession>A0A1I0HJ42</accession>
<dbReference type="Gene3D" id="2.40.160.60">
    <property type="entry name" value="Outer membrane protein transport protein (OMPP1/FadL/TodX)"/>
    <property type="match status" value="1"/>
</dbReference>
<dbReference type="RefSeq" id="WP_139178162.1">
    <property type="nucleotide sequence ID" value="NZ_FOHT01000025.1"/>
</dbReference>
<dbReference type="AlphaFoldDB" id="A0A1I0HJ42"/>
<reference evidence="1 2" key="1">
    <citation type="submission" date="2016-10" db="EMBL/GenBank/DDBJ databases">
        <authorList>
            <person name="de Groot N.N."/>
        </authorList>
    </citation>
    <scope>NUCLEOTIDE SEQUENCE [LARGE SCALE GENOMIC DNA]</scope>
    <source>
        <strain evidence="1 2">DSM 25947</strain>
    </source>
</reference>
<organism evidence="1 2">
    <name type="scientific">Draconibacterium orientale</name>
    <dbReference type="NCBI Taxonomy" id="1168034"/>
    <lineage>
        <taxon>Bacteria</taxon>
        <taxon>Pseudomonadati</taxon>
        <taxon>Bacteroidota</taxon>
        <taxon>Bacteroidia</taxon>
        <taxon>Marinilabiliales</taxon>
        <taxon>Prolixibacteraceae</taxon>
        <taxon>Draconibacterium</taxon>
    </lineage>
</organism>
<protein>
    <recommendedName>
        <fullName evidence="3">Long-chain fatty acid transport protein</fullName>
    </recommendedName>
</protein>
<proteinExistence type="predicted"/>
<name>A0A1I0HJ42_9BACT</name>
<dbReference type="Proteomes" id="UP000181981">
    <property type="component" value="Unassembled WGS sequence"/>
</dbReference>
<gene>
    <name evidence="1" type="ORF">SAMN05444285_12522</name>
</gene>
<evidence type="ECO:0000313" key="2">
    <source>
        <dbReference type="Proteomes" id="UP000181981"/>
    </source>
</evidence>
<sequence length="426" mass="47645">MGRLNRVSFLIAGLLFIPAVLFAQFNNNTTSPYSRYGLGDLQPYSLGRSSAMGGASLASRYNMQINAANPASYTSLDSLNFIFEFGLEGKFANNKTESTSMKTSDVNFKYFAMSFRLNNWAATSLSLTPYSDVGYSVTSIADIENVGTVYNSYYGAGTISNARWGIAIEPIKNVSVGANLNYRFGTLNRNTEVTFADPTFYNVQRYSTVRIRDFGLDLGVQATLPMKNDKSLTFGLVFANKPEYTDFVSDIIQKNLSYGGAIDQDTLNYREEEKGTMTFPMMLGGGLSLTKENVYEINVDYYHEGWANADFLGGKSNFLTDLNKFAIGAEWVPDKFSIRSFINRVAYRAGFKYEQTYHTFAGQHINDFGISFGVGLPLYRSNSTLNVSAEFGQRGTKEYNLVLEKYAKVNVSVSLHDLWFMQRKID</sequence>